<dbReference type="eggNOG" id="KOG2497">
    <property type="taxonomic scope" value="Eukaryota"/>
</dbReference>
<dbReference type="PANTHER" id="PTHR14614">
    <property type="entry name" value="HEPATOCELLULAR CARCINOMA-ASSOCIATED ANTIGEN"/>
    <property type="match status" value="1"/>
</dbReference>
<dbReference type="VEuPathDB" id="TrichDB:TVAGG3_1043450"/>
<dbReference type="STRING" id="5722.A2G627"/>
<dbReference type="Gene3D" id="3.40.50.150">
    <property type="entry name" value="Vaccinia Virus protein VP39"/>
    <property type="match status" value="1"/>
</dbReference>
<dbReference type="InterPro" id="IPR029063">
    <property type="entry name" value="SAM-dependent_MTases_sf"/>
</dbReference>
<evidence type="ECO:0000313" key="1">
    <source>
        <dbReference type="EMBL" id="EAX87396.1"/>
    </source>
</evidence>
<dbReference type="Pfam" id="PF10294">
    <property type="entry name" value="Methyltransf_16"/>
    <property type="match status" value="1"/>
</dbReference>
<proteinExistence type="predicted"/>
<accession>A2G627</accession>
<reference evidence="1" key="1">
    <citation type="submission" date="2006-10" db="EMBL/GenBank/DDBJ databases">
        <authorList>
            <person name="Amadeo P."/>
            <person name="Zhao Q."/>
            <person name="Wortman J."/>
            <person name="Fraser-Liggett C."/>
            <person name="Carlton J."/>
        </authorList>
    </citation>
    <scope>NUCLEOTIDE SEQUENCE</scope>
    <source>
        <strain evidence="1">G3</strain>
    </source>
</reference>
<dbReference type="Proteomes" id="UP000001542">
    <property type="component" value="Unassembled WGS sequence"/>
</dbReference>
<gene>
    <name evidence="1" type="ORF">TVAG_193910</name>
</gene>
<sequence>MSEEESGPINDNFMEDLFTNTEYKLQHIEMPSGRSIDFNALISSNTDPDLTGQIIWPGCKLFLTYIDGNLDWFKGKSCIELGSGIAICTLFLTKFGAPKLAIATDGNKLVVDLMKSNAELSGCKNIKCKYLHWGVEAADAFKAQNGIFDIVMGSEIVYDEACVDPLVVTINSLLSQDGRFIVGHIFRYNRVTRYFMKRMDETGFELEKEIKWDDIMNYRMEMIEGSVLIFRRKKTL</sequence>
<keyword evidence="2" id="KW-1185">Reference proteome</keyword>
<dbReference type="EMBL" id="DS114460">
    <property type="protein sequence ID" value="EAX87396.1"/>
    <property type="molecule type" value="Genomic_DNA"/>
</dbReference>
<dbReference type="GO" id="GO:0008276">
    <property type="term" value="F:protein methyltransferase activity"/>
    <property type="evidence" value="ECO:0000318"/>
    <property type="project" value="GO_Central"/>
</dbReference>
<dbReference type="InParanoid" id="A2G627"/>
<dbReference type="AlphaFoldDB" id="A2G627"/>
<dbReference type="RefSeq" id="XP_001300326.1">
    <property type="nucleotide sequence ID" value="XM_001300325.1"/>
</dbReference>
<dbReference type="SUPFAM" id="SSF53335">
    <property type="entry name" value="S-adenosyl-L-methionine-dependent methyltransferases"/>
    <property type="match status" value="1"/>
</dbReference>
<dbReference type="OrthoDB" id="46564at2759"/>
<protein>
    <submittedName>
        <fullName evidence="1">Uncharacterized protein</fullName>
    </submittedName>
</protein>
<name>A2G627_TRIV3</name>
<dbReference type="InterPro" id="IPR019410">
    <property type="entry name" value="Methyltransf_16"/>
</dbReference>
<organism evidence="1 2">
    <name type="scientific">Trichomonas vaginalis (strain ATCC PRA-98 / G3)</name>
    <dbReference type="NCBI Taxonomy" id="412133"/>
    <lineage>
        <taxon>Eukaryota</taxon>
        <taxon>Metamonada</taxon>
        <taxon>Parabasalia</taxon>
        <taxon>Trichomonadida</taxon>
        <taxon>Trichomonadidae</taxon>
        <taxon>Trichomonas</taxon>
    </lineage>
</organism>
<reference evidence="1" key="2">
    <citation type="journal article" date="2007" name="Science">
        <title>Draft genome sequence of the sexually transmitted pathogen Trichomonas vaginalis.</title>
        <authorList>
            <person name="Carlton J.M."/>
            <person name="Hirt R.P."/>
            <person name="Silva J.C."/>
            <person name="Delcher A.L."/>
            <person name="Schatz M."/>
            <person name="Zhao Q."/>
            <person name="Wortman J.R."/>
            <person name="Bidwell S.L."/>
            <person name="Alsmark U.C.M."/>
            <person name="Besteiro S."/>
            <person name="Sicheritz-Ponten T."/>
            <person name="Noel C.J."/>
            <person name="Dacks J.B."/>
            <person name="Foster P.G."/>
            <person name="Simillion C."/>
            <person name="Van de Peer Y."/>
            <person name="Miranda-Saavedra D."/>
            <person name="Barton G.J."/>
            <person name="Westrop G.D."/>
            <person name="Mueller S."/>
            <person name="Dessi D."/>
            <person name="Fiori P.L."/>
            <person name="Ren Q."/>
            <person name="Paulsen I."/>
            <person name="Zhang H."/>
            <person name="Bastida-Corcuera F.D."/>
            <person name="Simoes-Barbosa A."/>
            <person name="Brown M.T."/>
            <person name="Hayes R.D."/>
            <person name="Mukherjee M."/>
            <person name="Okumura C.Y."/>
            <person name="Schneider R."/>
            <person name="Smith A.J."/>
            <person name="Vanacova S."/>
            <person name="Villalvazo M."/>
            <person name="Haas B.J."/>
            <person name="Pertea M."/>
            <person name="Feldblyum T.V."/>
            <person name="Utterback T.R."/>
            <person name="Shu C.L."/>
            <person name="Osoegawa K."/>
            <person name="de Jong P.J."/>
            <person name="Hrdy I."/>
            <person name="Horvathova L."/>
            <person name="Zubacova Z."/>
            <person name="Dolezal P."/>
            <person name="Malik S.B."/>
            <person name="Logsdon J.M. Jr."/>
            <person name="Henze K."/>
            <person name="Gupta A."/>
            <person name="Wang C.C."/>
            <person name="Dunne R.L."/>
            <person name="Upcroft J.A."/>
            <person name="Upcroft P."/>
            <person name="White O."/>
            <person name="Salzberg S.L."/>
            <person name="Tang P."/>
            <person name="Chiu C.-H."/>
            <person name="Lee Y.-S."/>
            <person name="Embley T.M."/>
            <person name="Coombs G.H."/>
            <person name="Mottram J.C."/>
            <person name="Tachezy J."/>
            <person name="Fraser-Liggett C.M."/>
            <person name="Johnson P.J."/>
        </authorList>
    </citation>
    <scope>NUCLEOTIDE SEQUENCE [LARGE SCALE GENOMIC DNA]</scope>
    <source>
        <strain evidence="1">G3</strain>
    </source>
</reference>
<dbReference type="SMR" id="A2G627"/>
<dbReference type="KEGG" id="tva:4745049"/>
<dbReference type="PANTHER" id="PTHR14614:SF157">
    <property type="entry name" value="METHYLTRANSFERASE TYPE 12 DOMAIN-CONTAINING PROTEIN"/>
    <property type="match status" value="1"/>
</dbReference>
<evidence type="ECO:0000313" key="2">
    <source>
        <dbReference type="Proteomes" id="UP000001542"/>
    </source>
</evidence>
<dbReference type="OMA" id="WGNSDHI"/>
<dbReference type="VEuPathDB" id="TrichDB:TVAG_193910"/>